<dbReference type="EMBL" id="GEEE01009983">
    <property type="protein sequence ID" value="JAP53242.1"/>
    <property type="molecule type" value="Transcribed_RNA"/>
</dbReference>
<sequence>MRLRCRDLSTGSSRPEIQPFREVKKPSSSKTLNRRHSTTSPVSKRLRSQDGNLKVDYKPAKFVSSVKKSRKTMAPSYLRALETDDNSMNCQKNSIDDTFTKHILPESLCQSKNLENLKESQLPSSPEDLNQSVLSNKNLTCTLL</sequence>
<organism evidence="2">
    <name type="scientific">Schistocephalus solidus</name>
    <name type="common">Tapeworm</name>
    <dbReference type="NCBI Taxonomy" id="70667"/>
    <lineage>
        <taxon>Eukaryota</taxon>
        <taxon>Metazoa</taxon>
        <taxon>Spiralia</taxon>
        <taxon>Lophotrochozoa</taxon>
        <taxon>Platyhelminthes</taxon>
        <taxon>Cestoda</taxon>
        <taxon>Eucestoda</taxon>
        <taxon>Diphyllobothriidea</taxon>
        <taxon>Diphyllobothriidae</taxon>
        <taxon>Schistocephalus</taxon>
    </lineage>
</organism>
<dbReference type="EMBL" id="GEEE01011798">
    <property type="protein sequence ID" value="JAP51427.1"/>
    <property type="molecule type" value="Transcribed_RNA"/>
</dbReference>
<dbReference type="EMBL" id="GEEE01010906">
    <property type="protein sequence ID" value="JAP52319.1"/>
    <property type="molecule type" value="Transcribed_RNA"/>
</dbReference>
<dbReference type="EMBL" id="GEEE01020066">
    <property type="protein sequence ID" value="JAP43159.1"/>
    <property type="molecule type" value="Transcribed_RNA"/>
</dbReference>
<gene>
    <name evidence="2" type="ORF">TR92306</name>
</gene>
<dbReference type="EMBL" id="GEEE01001481">
    <property type="protein sequence ID" value="JAP61744.1"/>
    <property type="molecule type" value="Transcribed_RNA"/>
</dbReference>
<proteinExistence type="predicted"/>
<dbReference type="EMBL" id="GEEE01010035">
    <property type="protein sequence ID" value="JAP53190.1"/>
    <property type="molecule type" value="Transcribed_RNA"/>
</dbReference>
<dbReference type="EMBL" id="GEEE01004951">
    <property type="protein sequence ID" value="JAP58274.1"/>
    <property type="molecule type" value="Transcribed_RNA"/>
</dbReference>
<dbReference type="EMBL" id="GEEE01007985">
    <property type="protein sequence ID" value="JAP55240.1"/>
    <property type="molecule type" value="Transcribed_RNA"/>
</dbReference>
<evidence type="ECO:0000313" key="2">
    <source>
        <dbReference type="EMBL" id="JAP61744.1"/>
    </source>
</evidence>
<accession>A0A0V0J7N3</accession>
<dbReference type="EMBL" id="GEEE01013249">
    <property type="protein sequence ID" value="JAP49976.1"/>
    <property type="molecule type" value="Transcribed_RNA"/>
</dbReference>
<name>A0A0V0J7N3_SCHSO</name>
<dbReference type="AlphaFoldDB" id="A0A0V0J7N3"/>
<dbReference type="EMBL" id="GEEE01018652">
    <property type="protein sequence ID" value="JAP44573.1"/>
    <property type="molecule type" value="Transcribed_RNA"/>
</dbReference>
<protein>
    <submittedName>
        <fullName evidence="2">Uncharacterized protein</fullName>
    </submittedName>
</protein>
<evidence type="ECO:0000256" key="1">
    <source>
        <dbReference type="SAM" id="MobiDB-lite"/>
    </source>
</evidence>
<dbReference type="EMBL" id="GEEE01010863">
    <property type="protein sequence ID" value="JAP52362.1"/>
    <property type="molecule type" value="Transcribed_RNA"/>
</dbReference>
<reference evidence="2" key="1">
    <citation type="submission" date="2016-01" db="EMBL/GenBank/DDBJ databases">
        <title>Reference transcriptome for the parasite Schistocephalus solidus: insights into the molecular evolution of parasitism.</title>
        <authorList>
            <person name="Hebert F.O."/>
            <person name="Grambauer S."/>
            <person name="Barber I."/>
            <person name="Landry C.R."/>
            <person name="Aubin-Horth N."/>
        </authorList>
    </citation>
    <scope>NUCLEOTIDE SEQUENCE</scope>
</reference>
<dbReference type="EMBL" id="GEEE01005332">
    <property type="protein sequence ID" value="JAP57893.1"/>
    <property type="molecule type" value="Transcribed_RNA"/>
</dbReference>
<dbReference type="EMBL" id="GEEE01014134">
    <property type="protein sequence ID" value="JAP49091.1"/>
    <property type="molecule type" value="Transcribed_RNA"/>
</dbReference>
<feature type="region of interest" description="Disordered" evidence="1">
    <location>
        <begin position="1"/>
        <end position="51"/>
    </location>
</feature>